<dbReference type="InterPro" id="IPR052384">
    <property type="entry name" value="TMTC_O-mannosyltransferase"/>
</dbReference>
<evidence type="ECO:0000256" key="5">
    <source>
        <dbReference type="ARBA" id="ARBA00007882"/>
    </source>
</evidence>
<proteinExistence type="inferred from homology"/>
<evidence type="ECO:0000256" key="7">
    <source>
        <dbReference type="ARBA" id="ARBA00022679"/>
    </source>
</evidence>
<keyword evidence="7" id="KW-0808">Transferase</keyword>
<evidence type="ECO:0000313" key="20">
    <source>
        <dbReference type="Proteomes" id="UP001432322"/>
    </source>
</evidence>
<dbReference type="InterPro" id="IPR011990">
    <property type="entry name" value="TPR-like_helical_dom_sf"/>
</dbReference>
<keyword evidence="8 17" id="KW-0812">Transmembrane</keyword>
<sequence length="775" mass="85241">LTMKRRSSNGKPQLQQQQQATGQLAAAAAPVVDYCLVAAAAAAVFANSLDGDFVYDDHQAIVANPDVISSSFSLLNDFWGGPINSKGSHKSWRPLTTLSFRANYLLHGLQPLGFHIINVVLHTICTLLVMKLSERMIRGRVARLFSALLFAVHPIHCEAVAGIVGRADLMAAVCVLAGLLLKHTLPSICALTVVGVACKETAIVLPVLVGVRSIIERRKASSMFPLLLLTFLLCTGRLALQSFEKPMFSPADNPIAHHPSSIVRTLSFLTLPVLHLWMLIYPKTLSFDWSMDAVPPVLTPIDHRFILSLTVYGILATVARKALREASNLSRDDTYPHRLLFSLCLLVLPHALLSSNLLTYVGFVLAERILYLPSVGFCLLAGLVVERARKNFPSHSSSLLFILPVILAPMASRTLTRNEDWRDELRLFQSAIHINPAKALANMGHVLARRGRSAHAEDAYTRALRHRPTMAETHYNLGVLYSERGDPSAAVGYYQQAIRLRRSFGVAHLNLGIALKSLGRTTEAMAAFAACSRVDAAGSKAAVTQRIALASCALNRGSMLAERGDHHQAIEAFEQALSFAPPTFTSLPSVWTMLGESYAAVGMDRQAESCYDSALLADPHHSPALITRAQLRMRQNRTRDAWELLERAVTVAPRSATVHFHLGVALIRAGEVGRARSELELAIGYGERMTEAYLALATLERGERHNDRAEQVLRKLTNFTRTSTVLSTLAAQLHLNEKYSEAEQLYNEALALDPTDAIARENSEKLRRILRNKRS</sequence>
<feature type="repeat" description="TPR" evidence="16">
    <location>
        <begin position="550"/>
        <end position="583"/>
    </location>
</feature>
<comment type="caution">
    <text evidence="19">The sequence shown here is derived from an EMBL/GenBank/DDBJ whole genome shotgun (WGS) entry which is preliminary data.</text>
</comment>
<reference evidence="19" key="1">
    <citation type="submission" date="2023-10" db="EMBL/GenBank/DDBJ databases">
        <title>Genome assembly of Pristionchus species.</title>
        <authorList>
            <person name="Yoshida K."/>
            <person name="Sommer R.J."/>
        </authorList>
    </citation>
    <scope>NUCLEOTIDE SEQUENCE</scope>
    <source>
        <strain evidence="19">RS5133</strain>
    </source>
</reference>
<feature type="transmembrane region" description="Helical" evidence="17">
    <location>
        <begin position="21"/>
        <end position="46"/>
    </location>
</feature>
<evidence type="ECO:0000256" key="12">
    <source>
        <dbReference type="ARBA" id="ARBA00022989"/>
    </source>
</evidence>
<evidence type="ECO:0000256" key="9">
    <source>
        <dbReference type="ARBA" id="ARBA00022737"/>
    </source>
</evidence>
<evidence type="ECO:0000256" key="1">
    <source>
        <dbReference type="ARBA" id="ARBA00003582"/>
    </source>
</evidence>
<evidence type="ECO:0000256" key="14">
    <source>
        <dbReference type="ARBA" id="ARBA00045085"/>
    </source>
</evidence>
<feature type="repeat" description="TPR" evidence="16">
    <location>
        <begin position="471"/>
        <end position="504"/>
    </location>
</feature>
<evidence type="ECO:0000256" key="3">
    <source>
        <dbReference type="ARBA" id="ARBA00004240"/>
    </source>
</evidence>
<keyword evidence="13 17" id="KW-0472">Membrane</keyword>
<dbReference type="SMART" id="SM00028">
    <property type="entry name" value="TPR"/>
    <property type="match status" value="8"/>
</dbReference>
<keyword evidence="12 17" id="KW-1133">Transmembrane helix</keyword>
<comment type="catalytic activity">
    <reaction evidence="15">
        <text>a di-trans,poly-cis-dolichyl beta-D-mannosyl phosphate + L-seryl-[protein] = 3-O-(alpha-D-mannosyl)-L-seryl-[protein] + a di-trans,poly-cis-dolichyl phosphate + H(+)</text>
        <dbReference type="Rhea" id="RHEA:17377"/>
        <dbReference type="Rhea" id="RHEA-COMP:9863"/>
        <dbReference type="Rhea" id="RHEA-COMP:13546"/>
        <dbReference type="Rhea" id="RHEA-COMP:19498"/>
        <dbReference type="Rhea" id="RHEA-COMP:19501"/>
        <dbReference type="ChEBI" id="CHEBI:15378"/>
        <dbReference type="ChEBI" id="CHEBI:29999"/>
        <dbReference type="ChEBI" id="CHEBI:57683"/>
        <dbReference type="ChEBI" id="CHEBI:58211"/>
        <dbReference type="ChEBI" id="CHEBI:137321"/>
        <dbReference type="EC" id="2.4.1.109"/>
    </reaction>
</comment>
<dbReference type="Pfam" id="PF13432">
    <property type="entry name" value="TPR_16"/>
    <property type="match status" value="1"/>
</dbReference>
<dbReference type="PANTHER" id="PTHR44216">
    <property type="entry name" value="PROTEIN O-MANNOSYL-TRANSFERASE TMTC2"/>
    <property type="match status" value="1"/>
</dbReference>
<feature type="repeat" description="TPR" evidence="16">
    <location>
        <begin position="723"/>
        <end position="756"/>
    </location>
</feature>
<dbReference type="Pfam" id="PF08409">
    <property type="entry name" value="TMTC_DUF1736"/>
    <property type="match status" value="1"/>
</dbReference>
<keyword evidence="10 16" id="KW-0802">TPR repeat</keyword>
<dbReference type="AlphaFoldDB" id="A0AAV5VIX8"/>
<comment type="pathway">
    <text evidence="4">Protein modification; protein glycosylation.</text>
</comment>
<gene>
    <name evidence="19" type="ORF">PFISCL1PPCAC_9485</name>
</gene>
<feature type="transmembrane region" description="Helical" evidence="17">
    <location>
        <begin position="261"/>
        <end position="281"/>
    </location>
</feature>
<evidence type="ECO:0000256" key="16">
    <source>
        <dbReference type="PROSITE-ProRule" id="PRU00339"/>
    </source>
</evidence>
<evidence type="ECO:0000256" key="11">
    <source>
        <dbReference type="ARBA" id="ARBA00022824"/>
    </source>
</evidence>
<feature type="transmembrane region" description="Helical" evidence="17">
    <location>
        <begin position="112"/>
        <end position="129"/>
    </location>
</feature>
<evidence type="ECO:0000256" key="2">
    <source>
        <dbReference type="ARBA" id="ARBA00004141"/>
    </source>
</evidence>
<evidence type="ECO:0000256" key="17">
    <source>
        <dbReference type="SAM" id="Phobius"/>
    </source>
</evidence>
<evidence type="ECO:0000256" key="15">
    <source>
        <dbReference type="ARBA" id="ARBA00045102"/>
    </source>
</evidence>
<dbReference type="InterPro" id="IPR013618">
    <property type="entry name" value="TMTC_DUF1736"/>
</dbReference>
<evidence type="ECO:0000256" key="13">
    <source>
        <dbReference type="ARBA" id="ARBA00023136"/>
    </source>
</evidence>
<organism evidence="19 20">
    <name type="scientific">Pristionchus fissidentatus</name>
    <dbReference type="NCBI Taxonomy" id="1538716"/>
    <lineage>
        <taxon>Eukaryota</taxon>
        <taxon>Metazoa</taxon>
        <taxon>Ecdysozoa</taxon>
        <taxon>Nematoda</taxon>
        <taxon>Chromadorea</taxon>
        <taxon>Rhabditida</taxon>
        <taxon>Rhabditina</taxon>
        <taxon>Diplogasteromorpha</taxon>
        <taxon>Diplogasteroidea</taxon>
        <taxon>Neodiplogasteridae</taxon>
        <taxon>Pristionchus</taxon>
    </lineage>
</organism>
<accession>A0AAV5VIX8</accession>
<protein>
    <recommendedName>
        <fullName evidence="6">dolichyl-phosphate-mannose--protein mannosyltransferase</fullName>
        <ecNumber evidence="6">2.4.1.109</ecNumber>
    </recommendedName>
</protein>
<dbReference type="EC" id="2.4.1.109" evidence="6"/>
<dbReference type="Proteomes" id="UP001432322">
    <property type="component" value="Unassembled WGS sequence"/>
</dbReference>
<comment type="subcellular location">
    <subcellularLocation>
        <location evidence="3">Endoplasmic reticulum</location>
    </subcellularLocation>
    <subcellularLocation>
        <location evidence="2">Membrane</location>
        <topology evidence="2">Multi-pass membrane protein</topology>
    </subcellularLocation>
</comment>
<feature type="transmembrane region" description="Helical" evidence="17">
    <location>
        <begin position="141"/>
        <end position="157"/>
    </location>
</feature>
<feature type="domain" description="DUF1736" evidence="18">
    <location>
        <begin position="243"/>
        <end position="315"/>
    </location>
</feature>
<dbReference type="GO" id="GO:0005789">
    <property type="term" value="C:endoplasmic reticulum membrane"/>
    <property type="evidence" value="ECO:0007669"/>
    <property type="project" value="TreeGrafter"/>
</dbReference>
<comment type="similarity">
    <text evidence="5">Belongs to the TMTC family.</text>
</comment>
<feature type="non-terminal residue" evidence="19">
    <location>
        <position position="1"/>
    </location>
</feature>
<dbReference type="SUPFAM" id="SSF48452">
    <property type="entry name" value="TPR-like"/>
    <property type="match status" value="2"/>
</dbReference>
<name>A0AAV5VIX8_9BILA</name>
<dbReference type="Gene3D" id="1.25.40.10">
    <property type="entry name" value="Tetratricopeptide repeat domain"/>
    <property type="match status" value="2"/>
</dbReference>
<dbReference type="PANTHER" id="PTHR44216:SF3">
    <property type="entry name" value="PROTEIN O-MANNOSYL-TRANSFERASE TMTC2"/>
    <property type="match status" value="1"/>
</dbReference>
<evidence type="ECO:0000256" key="10">
    <source>
        <dbReference type="ARBA" id="ARBA00022803"/>
    </source>
</evidence>
<dbReference type="Pfam" id="PF13424">
    <property type="entry name" value="TPR_12"/>
    <property type="match status" value="1"/>
</dbReference>
<feature type="repeat" description="TPR" evidence="16">
    <location>
        <begin position="588"/>
        <end position="621"/>
    </location>
</feature>
<dbReference type="GO" id="GO:0004169">
    <property type="term" value="F:dolichyl-phosphate-mannose-protein mannosyltransferase activity"/>
    <property type="evidence" value="ECO:0007669"/>
    <property type="project" value="UniProtKB-EC"/>
</dbReference>
<evidence type="ECO:0000259" key="18">
    <source>
        <dbReference type="Pfam" id="PF08409"/>
    </source>
</evidence>
<feature type="transmembrane region" description="Helical" evidence="17">
    <location>
        <begin position="223"/>
        <end position="240"/>
    </location>
</feature>
<evidence type="ECO:0000256" key="6">
    <source>
        <dbReference type="ARBA" id="ARBA00012839"/>
    </source>
</evidence>
<dbReference type="InterPro" id="IPR019734">
    <property type="entry name" value="TPR_rpt"/>
</dbReference>
<feature type="non-terminal residue" evidence="19">
    <location>
        <position position="775"/>
    </location>
</feature>
<feature type="transmembrane region" description="Helical" evidence="17">
    <location>
        <begin position="188"/>
        <end position="211"/>
    </location>
</feature>
<evidence type="ECO:0000256" key="8">
    <source>
        <dbReference type="ARBA" id="ARBA00022692"/>
    </source>
</evidence>
<evidence type="ECO:0000256" key="4">
    <source>
        <dbReference type="ARBA" id="ARBA00004922"/>
    </source>
</evidence>
<dbReference type="EMBL" id="BTSY01000003">
    <property type="protein sequence ID" value="GMT18188.1"/>
    <property type="molecule type" value="Genomic_DNA"/>
</dbReference>
<keyword evidence="11" id="KW-0256">Endoplasmic reticulum</keyword>
<comment type="catalytic activity">
    <reaction evidence="14">
        <text>a di-trans,poly-cis-dolichyl beta-D-mannosyl phosphate + L-threonyl-[protein] = 3-O-(alpha-D-mannosyl)-L-threonyl-[protein] + a di-trans,poly-cis-dolichyl phosphate + H(+)</text>
        <dbReference type="Rhea" id="RHEA:53396"/>
        <dbReference type="Rhea" id="RHEA-COMP:11060"/>
        <dbReference type="Rhea" id="RHEA-COMP:13547"/>
        <dbReference type="Rhea" id="RHEA-COMP:19498"/>
        <dbReference type="Rhea" id="RHEA-COMP:19501"/>
        <dbReference type="ChEBI" id="CHEBI:15378"/>
        <dbReference type="ChEBI" id="CHEBI:30013"/>
        <dbReference type="ChEBI" id="CHEBI:57683"/>
        <dbReference type="ChEBI" id="CHEBI:58211"/>
        <dbReference type="ChEBI" id="CHEBI:137323"/>
        <dbReference type="EC" id="2.4.1.109"/>
    </reaction>
</comment>
<comment type="function">
    <text evidence="1">Transfers mannosyl residues to the hydroxyl group of serine or threonine residues.</text>
</comment>
<keyword evidence="9" id="KW-0677">Repeat</keyword>
<dbReference type="Pfam" id="PF13181">
    <property type="entry name" value="TPR_8"/>
    <property type="match status" value="2"/>
</dbReference>
<feature type="transmembrane region" description="Helical" evidence="17">
    <location>
        <begin position="339"/>
        <end position="363"/>
    </location>
</feature>
<keyword evidence="20" id="KW-1185">Reference proteome</keyword>
<feature type="repeat" description="TPR" evidence="16">
    <location>
        <begin position="437"/>
        <end position="470"/>
    </location>
</feature>
<dbReference type="PROSITE" id="PS50005">
    <property type="entry name" value="TPR"/>
    <property type="match status" value="5"/>
</dbReference>
<evidence type="ECO:0000313" key="19">
    <source>
        <dbReference type="EMBL" id="GMT18188.1"/>
    </source>
</evidence>